<sequence>MGLAEIVVVVIIVGSVRDWAMAAAIPSTAPAHVVALSLDKLSSDLWSSDLRVLLYAKMYSSKKKIQKDHDAEPTEFEETVAQALFDLGNTNQELKSDLKDLYINQAMYDSMAWLLC</sequence>
<keyword evidence="2 4" id="KW-0689">Ribosomal protein</keyword>
<dbReference type="GO" id="GO:0032040">
    <property type="term" value="C:small-subunit processome"/>
    <property type="evidence" value="ECO:0007669"/>
    <property type="project" value="TreeGrafter"/>
</dbReference>
<dbReference type="EMBL" id="JAJSOW010000100">
    <property type="protein sequence ID" value="KAI9187517.1"/>
    <property type="molecule type" value="Genomic_DNA"/>
</dbReference>
<keyword evidence="7" id="KW-1185">Reference proteome</keyword>
<dbReference type="GO" id="GO:0022627">
    <property type="term" value="C:cytosolic small ribosomal subunit"/>
    <property type="evidence" value="ECO:0007669"/>
    <property type="project" value="TreeGrafter"/>
</dbReference>
<evidence type="ECO:0000256" key="3">
    <source>
        <dbReference type="ARBA" id="ARBA00023274"/>
    </source>
</evidence>
<organism evidence="6 7">
    <name type="scientific">Acer negundo</name>
    <name type="common">Box elder</name>
    <dbReference type="NCBI Taxonomy" id="4023"/>
    <lineage>
        <taxon>Eukaryota</taxon>
        <taxon>Viridiplantae</taxon>
        <taxon>Streptophyta</taxon>
        <taxon>Embryophyta</taxon>
        <taxon>Tracheophyta</taxon>
        <taxon>Spermatophyta</taxon>
        <taxon>Magnoliopsida</taxon>
        <taxon>eudicotyledons</taxon>
        <taxon>Gunneridae</taxon>
        <taxon>Pentapetalae</taxon>
        <taxon>rosids</taxon>
        <taxon>malvids</taxon>
        <taxon>Sapindales</taxon>
        <taxon>Sapindaceae</taxon>
        <taxon>Hippocastanoideae</taxon>
        <taxon>Acereae</taxon>
        <taxon>Acer</taxon>
    </lineage>
</organism>
<reference evidence="6" key="2">
    <citation type="submission" date="2023-02" db="EMBL/GenBank/DDBJ databases">
        <authorList>
            <person name="Swenson N.G."/>
            <person name="Wegrzyn J.L."/>
            <person name="Mcevoy S.L."/>
        </authorList>
    </citation>
    <scope>NUCLEOTIDE SEQUENCE</scope>
    <source>
        <strain evidence="6">91603</strain>
        <tissue evidence="6">Leaf</tissue>
    </source>
</reference>
<dbReference type="GO" id="GO:0030686">
    <property type="term" value="C:90S preribosome"/>
    <property type="evidence" value="ECO:0007669"/>
    <property type="project" value="TreeGrafter"/>
</dbReference>
<gene>
    <name evidence="6" type="ORF">LWI28_028988</name>
</gene>
<protein>
    <recommendedName>
        <fullName evidence="4">40S ribosomal protein S7</fullName>
    </recommendedName>
</protein>
<feature type="signal peptide" evidence="5">
    <location>
        <begin position="1"/>
        <end position="22"/>
    </location>
</feature>
<evidence type="ECO:0000256" key="4">
    <source>
        <dbReference type="RuleBase" id="RU364105"/>
    </source>
</evidence>
<reference evidence="6" key="1">
    <citation type="journal article" date="2022" name="Plant J.">
        <title>Strategies of tolerance reflected in two North American maple genomes.</title>
        <authorList>
            <person name="McEvoy S.L."/>
            <person name="Sezen U.U."/>
            <person name="Trouern-Trend A."/>
            <person name="McMahon S.M."/>
            <person name="Schaberg P.G."/>
            <person name="Yang J."/>
            <person name="Wegrzyn J.L."/>
            <person name="Swenson N.G."/>
        </authorList>
    </citation>
    <scope>NUCLEOTIDE SEQUENCE</scope>
    <source>
        <strain evidence="6">91603</strain>
    </source>
</reference>
<dbReference type="Proteomes" id="UP001064489">
    <property type="component" value="Chromosome 3"/>
</dbReference>
<dbReference type="GO" id="GO:0003735">
    <property type="term" value="F:structural constituent of ribosome"/>
    <property type="evidence" value="ECO:0007669"/>
    <property type="project" value="InterPro"/>
</dbReference>
<comment type="caution">
    <text evidence="6">The sequence shown here is derived from an EMBL/GenBank/DDBJ whole genome shotgun (WGS) entry which is preliminary data.</text>
</comment>
<dbReference type="GO" id="GO:0006412">
    <property type="term" value="P:translation"/>
    <property type="evidence" value="ECO:0007669"/>
    <property type="project" value="InterPro"/>
</dbReference>
<evidence type="ECO:0000256" key="2">
    <source>
        <dbReference type="ARBA" id="ARBA00022980"/>
    </source>
</evidence>
<keyword evidence="3 4" id="KW-0687">Ribonucleoprotein</keyword>
<evidence type="ECO:0000256" key="1">
    <source>
        <dbReference type="ARBA" id="ARBA00007820"/>
    </source>
</evidence>
<dbReference type="PANTHER" id="PTHR11278">
    <property type="entry name" value="40S RIBOSOMAL PROTEIN S7"/>
    <property type="match status" value="1"/>
</dbReference>
<dbReference type="GO" id="GO:0042274">
    <property type="term" value="P:ribosomal small subunit biogenesis"/>
    <property type="evidence" value="ECO:0007669"/>
    <property type="project" value="TreeGrafter"/>
</dbReference>
<dbReference type="PANTHER" id="PTHR11278:SF0">
    <property type="entry name" value="SMALL RIBOSOMAL SUBUNIT PROTEIN ES7"/>
    <property type="match status" value="1"/>
</dbReference>
<dbReference type="AlphaFoldDB" id="A0AAD5NZL9"/>
<evidence type="ECO:0000313" key="6">
    <source>
        <dbReference type="EMBL" id="KAI9187517.1"/>
    </source>
</evidence>
<comment type="similarity">
    <text evidence="1 4">Belongs to the eukaryotic ribosomal protein eS7 family.</text>
</comment>
<dbReference type="GO" id="GO:0006364">
    <property type="term" value="P:rRNA processing"/>
    <property type="evidence" value="ECO:0007669"/>
    <property type="project" value="TreeGrafter"/>
</dbReference>
<evidence type="ECO:0000313" key="7">
    <source>
        <dbReference type="Proteomes" id="UP001064489"/>
    </source>
</evidence>
<name>A0AAD5NZL9_ACENE</name>
<proteinExistence type="inferred from homology"/>
<accession>A0AAD5NZL9</accession>
<feature type="chain" id="PRO_5042229702" description="40S ribosomal protein S7" evidence="5">
    <location>
        <begin position="23"/>
        <end position="116"/>
    </location>
</feature>
<evidence type="ECO:0000256" key="5">
    <source>
        <dbReference type="SAM" id="SignalP"/>
    </source>
</evidence>
<dbReference type="Pfam" id="PF01251">
    <property type="entry name" value="Ribosomal_S7e"/>
    <property type="match status" value="1"/>
</dbReference>
<dbReference type="InterPro" id="IPR000554">
    <property type="entry name" value="Ribosomal_eS7"/>
</dbReference>
<keyword evidence="5" id="KW-0732">Signal</keyword>